<proteinExistence type="inferred from homology"/>
<feature type="domain" description="UspA" evidence="2">
    <location>
        <begin position="3"/>
        <end position="156"/>
    </location>
</feature>
<accession>A0A1G9MTA1</accession>
<dbReference type="Pfam" id="PF00582">
    <property type="entry name" value="Usp"/>
    <property type="match status" value="1"/>
</dbReference>
<dbReference type="AlphaFoldDB" id="A0A1G9MTA1"/>
<evidence type="ECO:0000259" key="2">
    <source>
        <dbReference type="Pfam" id="PF00582"/>
    </source>
</evidence>
<dbReference type="InterPro" id="IPR014729">
    <property type="entry name" value="Rossmann-like_a/b/a_fold"/>
</dbReference>
<name>A0A1G9MTA1_9BACT</name>
<reference evidence="3 4" key="1">
    <citation type="submission" date="2016-10" db="EMBL/GenBank/DDBJ databases">
        <authorList>
            <person name="de Groot N.N."/>
        </authorList>
    </citation>
    <scope>NUCLEOTIDE SEQUENCE [LARGE SCALE GENOMIC DNA]</scope>
    <source>
        <strain evidence="3 4">DSM 17813</strain>
    </source>
</reference>
<dbReference type="PRINTS" id="PR01438">
    <property type="entry name" value="UNVRSLSTRESS"/>
</dbReference>
<protein>
    <submittedName>
        <fullName evidence="3">Nucleotide-binding universal stress protein, UspA family</fullName>
    </submittedName>
</protein>
<evidence type="ECO:0000313" key="4">
    <source>
        <dbReference type="Proteomes" id="UP000182146"/>
    </source>
</evidence>
<dbReference type="RefSeq" id="WP_052445920.1">
    <property type="nucleotide sequence ID" value="NZ_FNGU01000002.1"/>
</dbReference>
<dbReference type="InterPro" id="IPR006016">
    <property type="entry name" value="UspA"/>
</dbReference>
<evidence type="ECO:0000313" key="3">
    <source>
        <dbReference type="EMBL" id="SDL77343.1"/>
    </source>
</evidence>
<dbReference type="PANTHER" id="PTHR46268:SF6">
    <property type="entry name" value="UNIVERSAL STRESS PROTEIN UP12"/>
    <property type="match status" value="1"/>
</dbReference>
<organism evidence="3 4">
    <name type="scientific">Geoalkalibacter ferrihydriticus</name>
    <dbReference type="NCBI Taxonomy" id="392333"/>
    <lineage>
        <taxon>Bacteria</taxon>
        <taxon>Pseudomonadati</taxon>
        <taxon>Thermodesulfobacteriota</taxon>
        <taxon>Desulfuromonadia</taxon>
        <taxon>Desulfuromonadales</taxon>
        <taxon>Geoalkalibacteraceae</taxon>
        <taxon>Geoalkalibacter</taxon>
    </lineage>
</organism>
<dbReference type="Gene3D" id="3.40.50.620">
    <property type="entry name" value="HUPs"/>
    <property type="match status" value="1"/>
</dbReference>
<sequence>MLKILLALDLSPHSQRAAEYVARVAPHLKGCRVTALVVSSGIPYGAQQSQPVVADESTEPELHGDEDHLQEMKEVQSLLEEIKALLLKSGLDEDNLELRIKPLGRGVALDILDEARALDCDTIVVGRRGLSKVKSLLLGSISSTILQNAEGLTVWVVE</sequence>
<dbReference type="CDD" id="cd00293">
    <property type="entry name" value="USP-like"/>
    <property type="match status" value="1"/>
</dbReference>
<dbReference type="STRING" id="392333.SAMN05660860_01245"/>
<gene>
    <name evidence="3" type="ORF">SAMN05660860_01245</name>
</gene>
<dbReference type="OrthoDB" id="5406073at2"/>
<evidence type="ECO:0000256" key="1">
    <source>
        <dbReference type="ARBA" id="ARBA00008791"/>
    </source>
</evidence>
<dbReference type="InterPro" id="IPR006015">
    <property type="entry name" value="Universal_stress_UspA"/>
</dbReference>
<dbReference type="SUPFAM" id="SSF52402">
    <property type="entry name" value="Adenine nucleotide alpha hydrolases-like"/>
    <property type="match status" value="1"/>
</dbReference>
<dbReference type="PANTHER" id="PTHR46268">
    <property type="entry name" value="STRESS RESPONSE PROTEIN NHAX"/>
    <property type="match status" value="1"/>
</dbReference>
<comment type="similarity">
    <text evidence="1">Belongs to the universal stress protein A family.</text>
</comment>
<dbReference type="Proteomes" id="UP000182146">
    <property type="component" value="Unassembled WGS sequence"/>
</dbReference>
<dbReference type="EMBL" id="FNGU01000002">
    <property type="protein sequence ID" value="SDL77343.1"/>
    <property type="molecule type" value="Genomic_DNA"/>
</dbReference>